<proteinExistence type="predicted"/>
<evidence type="ECO:0008006" key="4">
    <source>
        <dbReference type="Google" id="ProtNLM"/>
    </source>
</evidence>
<name>A0A673VMG9_SURSU</name>
<accession>A0A673VMG9</accession>
<dbReference type="InterPro" id="IPR015089">
    <property type="entry name" value="UQCR"/>
</dbReference>
<dbReference type="InterPro" id="IPR029027">
    <property type="entry name" value="Single_a-helix_sf"/>
</dbReference>
<keyword evidence="3" id="KW-1185">Reference proteome</keyword>
<dbReference type="AlphaFoldDB" id="A0A673VMG9"/>
<feature type="signal peptide" evidence="1">
    <location>
        <begin position="1"/>
        <end position="16"/>
    </location>
</feature>
<feature type="chain" id="PRO_5025567025" description="Secreted protein" evidence="1">
    <location>
        <begin position="17"/>
        <end position="71"/>
    </location>
</feature>
<sequence>MLGRLLGLCSCELAQTWVPTAGMRGGAGTVGRVWAAEWPQVLDWVPTFKHGTYVGRFRRCLGMHKLSVTQR</sequence>
<dbReference type="Gene3D" id="1.20.5.220">
    <property type="match status" value="1"/>
</dbReference>
<dbReference type="Pfam" id="PF08997">
    <property type="entry name" value="UCR_6-4kD"/>
    <property type="match status" value="1"/>
</dbReference>
<organism evidence="2 3">
    <name type="scientific">Suricata suricatta</name>
    <name type="common">Meerkat</name>
    <dbReference type="NCBI Taxonomy" id="37032"/>
    <lineage>
        <taxon>Eukaryota</taxon>
        <taxon>Metazoa</taxon>
        <taxon>Chordata</taxon>
        <taxon>Craniata</taxon>
        <taxon>Vertebrata</taxon>
        <taxon>Euteleostomi</taxon>
        <taxon>Mammalia</taxon>
        <taxon>Eutheria</taxon>
        <taxon>Laurasiatheria</taxon>
        <taxon>Carnivora</taxon>
        <taxon>Feliformia</taxon>
        <taxon>Herpestidae</taxon>
        <taxon>Suricata</taxon>
    </lineage>
</organism>
<dbReference type="Ensembl" id="ENSSSUT00005039904.1">
    <property type="protein sequence ID" value="ENSSSUP00005035032.1"/>
    <property type="gene ID" value="ENSSSUG00005022479.1"/>
</dbReference>
<evidence type="ECO:0000256" key="1">
    <source>
        <dbReference type="SAM" id="SignalP"/>
    </source>
</evidence>
<reference evidence="2" key="3">
    <citation type="submission" date="2025-09" db="UniProtKB">
        <authorList>
            <consortium name="Ensembl"/>
        </authorList>
    </citation>
    <scope>IDENTIFICATION</scope>
</reference>
<protein>
    <recommendedName>
        <fullName evidence="4">Secreted protein</fullName>
    </recommendedName>
</protein>
<evidence type="ECO:0000313" key="3">
    <source>
        <dbReference type="Proteomes" id="UP000472268"/>
    </source>
</evidence>
<reference evidence="2" key="2">
    <citation type="submission" date="2025-08" db="UniProtKB">
        <authorList>
            <consortium name="Ensembl"/>
        </authorList>
    </citation>
    <scope>IDENTIFICATION</scope>
</reference>
<dbReference type="SUPFAM" id="SSF81518">
    <property type="entry name" value="Subunit XI (6.4 kDa protein) of cytochrome bc1 complex (Ubiquinol-cytochrome c reductase)"/>
    <property type="match status" value="1"/>
</dbReference>
<evidence type="ECO:0000313" key="2">
    <source>
        <dbReference type="Ensembl" id="ENSSSUP00005035032.1"/>
    </source>
</evidence>
<dbReference type="GO" id="GO:0005739">
    <property type="term" value="C:mitochondrion"/>
    <property type="evidence" value="ECO:0007669"/>
    <property type="project" value="GOC"/>
</dbReference>
<dbReference type="GO" id="GO:0006122">
    <property type="term" value="P:mitochondrial electron transport, ubiquinol to cytochrome c"/>
    <property type="evidence" value="ECO:0007669"/>
    <property type="project" value="InterPro"/>
</dbReference>
<dbReference type="Proteomes" id="UP000472268">
    <property type="component" value="Chromosome 15"/>
</dbReference>
<reference evidence="2 3" key="1">
    <citation type="submission" date="2019-05" db="EMBL/GenBank/DDBJ databases">
        <title>A Chromosome-scale Meerkat (S. suricatta) Genome Assembly.</title>
        <authorList>
            <person name="Dudchenko O."/>
            <person name="Lieberman Aiden E."/>
            <person name="Tung J."/>
            <person name="Barreiro L.B."/>
            <person name="Clutton-Brock T.H."/>
        </authorList>
    </citation>
    <scope>NUCLEOTIDE SEQUENCE [LARGE SCALE GENOMIC DNA]</scope>
</reference>
<keyword evidence="1" id="KW-0732">Signal</keyword>